<evidence type="ECO:0000313" key="2">
    <source>
        <dbReference type="EMBL" id="UON91396.1"/>
    </source>
</evidence>
<sequence length="101" mass="10708">MEESKLRVAVRLDLNARQARLVVRGRVTEQNSKVLYVLARRANAALPGLAVVLDLRKASATEEALAGLLRSSETGALPVLAGRTAPQSLAPRQLSILAPAA</sequence>
<dbReference type="EMBL" id="CP094984">
    <property type="protein sequence ID" value="UON91396.1"/>
    <property type="molecule type" value="Genomic_DNA"/>
</dbReference>
<dbReference type="RefSeq" id="WP_227903765.1">
    <property type="nucleotide sequence ID" value="NZ_CP094984.1"/>
</dbReference>
<evidence type="ECO:0000313" key="4">
    <source>
        <dbReference type="Proteomes" id="UP001155145"/>
    </source>
</evidence>
<dbReference type="AlphaFoldDB" id="A0A9X1M7E0"/>
<evidence type="ECO:0000313" key="3">
    <source>
        <dbReference type="Proteomes" id="UP000829758"/>
    </source>
</evidence>
<proteinExistence type="predicted"/>
<evidence type="ECO:0000313" key="1">
    <source>
        <dbReference type="EMBL" id="MCC3272769.1"/>
    </source>
</evidence>
<gene>
    <name evidence="1" type="ORF">LJ755_08505</name>
    <name evidence="2" type="ORF">MUK71_12415</name>
</gene>
<reference evidence="1" key="1">
    <citation type="submission" date="2021-10" db="EMBL/GenBank/DDBJ databases">
        <title>Novel species in genus Arthrobacter.</title>
        <authorList>
            <person name="Liu Y."/>
        </authorList>
    </citation>
    <scope>NUCLEOTIDE SEQUENCE</scope>
    <source>
        <strain evidence="1">Zg-Y462</strain>
        <strain evidence="3">zg-Y462</strain>
    </source>
</reference>
<accession>A0A9X1M7E0</accession>
<name>A0A9X1M7E0_9MICC</name>
<organism evidence="1 4">
    <name type="scientific">Arthrobacter zhangbolii</name>
    <dbReference type="NCBI Taxonomy" id="2886936"/>
    <lineage>
        <taxon>Bacteria</taxon>
        <taxon>Bacillati</taxon>
        <taxon>Actinomycetota</taxon>
        <taxon>Actinomycetes</taxon>
        <taxon>Micrococcales</taxon>
        <taxon>Micrococcaceae</taxon>
        <taxon>Arthrobacter</taxon>
    </lineage>
</organism>
<dbReference type="Proteomes" id="UP000829758">
    <property type="component" value="Chromosome"/>
</dbReference>
<keyword evidence="3" id="KW-1185">Reference proteome</keyword>
<dbReference type="Proteomes" id="UP001155145">
    <property type="component" value="Unassembled WGS sequence"/>
</dbReference>
<dbReference type="EMBL" id="JAJFZT010000005">
    <property type="protein sequence ID" value="MCC3272769.1"/>
    <property type="molecule type" value="Genomic_DNA"/>
</dbReference>
<protein>
    <submittedName>
        <fullName evidence="1">Uncharacterized protein</fullName>
    </submittedName>
</protein>